<evidence type="ECO:0000259" key="2">
    <source>
        <dbReference type="Pfam" id="PF13193"/>
    </source>
</evidence>
<keyword evidence="3" id="KW-0436">Ligase</keyword>
<dbReference type="InterPro" id="IPR042099">
    <property type="entry name" value="ANL_N_sf"/>
</dbReference>
<reference evidence="3 4" key="1">
    <citation type="journal article" date="2019" name="Nat. Microbiol.">
        <title>Mediterranean grassland soil C-N compound turnover is dependent on rainfall and depth, and is mediated by genomically divergent microorganisms.</title>
        <authorList>
            <person name="Diamond S."/>
            <person name="Andeer P.F."/>
            <person name="Li Z."/>
            <person name="Crits-Christoph A."/>
            <person name="Burstein D."/>
            <person name="Anantharaman K."/>
            <person name="Lane K.R."/>
            <person name="Thomas B.C."/>
            <person name="Pan C."/>
            <person name="Northen T.R."/>
            <person name="Banfield J.F."/>
        </authorList>
    </citation>
    <scope>NUCLEOTIDE SEQUENCE [LARGE SCALE GENOMIC DNA]</scope>
    <source>
        <strain evidence="3">NP_5</strain>
    </source>
</reference>
<gene>
    <name evidence="3" type="ORF">E6H02_01910</name>
</gene>
<sequence>MLTRSGNFGDLASVPMRAFPERPAVIQGAFTLTYAELEARMGRVGNLLRSLDVQQGGRVALLFPNEWPFIELCFGSMRAGAVPVPLNIRLGYDTLRYCVEHSDAQVLVASGTLADQAARLKADVPGVRTLVVTGEAAERPRGALGYESLLHAASPEFEAVLVAPDDVCMQPYTSGSTGRPKGVLLTHGGQFWNADMVRRIMMFDETDRGLVAVPLYHKNAMASAVKPLLMAGGALVVLPGFDAAEVIRAIARHRCTYLTGVPAMFRMILNQKALLAEHDVTSVRWAACGSAMVPPDLLEEFQDTFHAGISEGYGLTEGGPVVLESPRFGPRKIGSAGLPLPGCEVRVVKADGREAGVGEAGELWTRNPGLARGYYKAPELTAQKFDPEGWLHTGDLVRHDEDGYYYILGRMDDMINVGGENVYPKEVEDMLLLHPSVREAFVVAAPHAIKGEAPVAFVVLHDGRVATAEELKRFFLERGPAYALPREVEFIDHAPLGSTGKVDRLALRARARAIFGILKGGV</sequence>
<protein>
    <submittedName>
        <fullName evidence="3">Acyl--CoA ligase</fullName>
    </submittedName>
</protein>
<dbReference type="AlphaFoldDB" id="A0A537M593"/>
<evidence type="ECO:0000313" key="3">
    <source>
        <dbReference type="EMBL" id="TMJ15454.1"/>
    </source>
</evidence>
<dbReference type="GO" id="GO:0016878">
    <property type="term" value="F:acid-thiol ligase activity"/>
    <property type="evidence" value="ECO:0007669"/>
    <property type="project" value="UniProtKB-ARBA"/>
</dbReference>
<dbReference type="Proteomes" id="UP000320393">
    <property type="component" value="Unassembled WGS sequence"/>
</dbReference>
<dbReference type="PANTHER" id="PTHR43767">
    <property type="entry name" value="LONG-CHAIN-FATTY-ACID--COA LIGASE"/>
    <property type="match status" value="1"/>
</dbReference>
<dbReference type="InterPro" id="IPR000873">
    <property type="entry name" value="AMP-dep_synth/lig_dom"/>
</dbReference>
<dbReference type="InterPro" id="IPR050237">
    <property type="entry name" value="ATP-dep_AMP-bd_enzyme"/>
</dbReference>
<feature type="domain" description="AMP-dependent synthetase/ligase" evidence="1">
    <location>
        <begin position="17"/>
        <end position="375"/>
    </location>
</feature>
<evidence type="ECO:0000313" key="4">
    <source>
        <dbReference type="Proteomes" id="UP000320393"/>
    </source>
</evidence>
<dbReference type="Pfam" id="PF13193">
    <property type="entry name" value="AMP-binding_C"/>
    <property type="match status" value="1"/>
</dbReference>
<accession>A0A537M593</accession>
<evidence type="ECO:0000259" key="1">
    <source>
        <dbReference type="Pfam" id="PF00501"/>
    </source>
</evidence>
<dbReference type="EMBL" id="VBAM01000057">
    <property type="protein sequence ID" value="TMJ15454.1"/>
    <property type="molecule type" value="Genomic_DNA"/>
</dbReference>
<dbReference type="SUPFAM" id="SSF56801">
    <property type="entry name" value="Acetyl-CoA synthetase-like"/>
    <property type="match status" value="1"/>
</dbReference>
<dbReference type="Pfam" id="PF00501">
    <property type="entry name" value="AMP-binding"/>
    <property type="match status" value="1"/>
</dbReference>
<comment type="caution">
    <text evidence="3">The sequence shown here is derived from an EMBL/GenBank/DDBJ whole genome shotgun (WGS) entry which is preliminary data.</text>
</comment>
<dbReference type="InterPro" id="IPR025110">
    <property type="entry name" value="AMP-bd_C"/>
</dbReference>
<dbReference type="Gene3D" id="3.30.300.30">
    <property type="match status" value="1"/>
</dbReference>
<dbReference type="Gene3D" id="3.40.50.12780">
    <property type="entry name" value="N-terminal domain of ligase-like"/>
    <property type="match status" value="1"/>
</dbReference>
<proteinExistence type="predicted"/>
<feature type="domain" description="AMP-binding enzyme C-terminal" evidence="2">
    <location>
        <begin position="426"/>
        <end position="501"/>
    </location>
</feature>
<organism evidence="3 4">
    <name type="scientific">Candidatus Segetimicrobium genomatis</name>
    <dbReference type="NCBI Taxonomy" id="2569760"/>
    <lineage>
        <taxon>Bacteria</taxon>
        <taxon>Bacillati</taxon>
        <taxon>Candidatus Sysuimicrobiota</taxon>
        <taxon>Candidatus Sysuimicrobiia</taxon>
        <taxon>Candidatus Sysuimicrobiales</taxon>
        <taxon>Candidatus Segetimicrobiaceae</taxon>
        <taxon>Candidatus Segetimicrobium</taxon>
    </lineage>
</organism>
<name>A0A537M593_9BACT</name>
<dbReference type="InterPro" id="IPR045851">
    <property type="entry name" value="AMP-bd_C_sf"/>
</dbReference>
<dbReference type="PANTHER" id="PTHR43767:SF1">
    <property type="entry name" value="NONRIBOSOMAL PEPTIDE SYNTHASE PES1 (EUROFUNG)-RELATED"/>
    <property type="match status" value="1"/>
</dbReference>